<dbReference type="InterPro" id="IPR013549">
    <property type="entry name" value="DUF1731"/>
</dbReference>
<dbReference type="EMBL" id="SNXJ01000005">
    <property type="protein sequence ID" value="TDP28555.1"/>
    <property type="molecule type" value="Genomic_DNA"/>
</dbReference>
<dbReference type="RefSeq" id="WP_115261356.1">
    <property type="nucleotide sequence ID" value="NZ_SNXJ01000005.1"/>
</dbReference>
<feature type="domain" description="NAD-dependent epimerase/dehydratase" evidence="2">
    <location>
        <begin position="3"/>
        <end position="219"/>
    </location>
</feature>
<reference evidence="4 6" key="1">
    <citation type="submission" date="2018-06" db="EMBL/GenBank/DDBJ databases">
        <authorList>
            <consortium name="Pathogen Informatics"/>
            <person name="Doyle S."/>
        </authorList>
    </citation>
    <scope>NUCLEOTIDE SEQUENCE [LARGE SCALE GENOMIC DNA]</scope>
    <source>
        <strain evidence="4 6">NCTC11188</strain>
    </source>
</reference>
<accession>A0A379AV91</accession>
<evidence type="ECO:0000256" key="1">
    <source>
        <dbReference type="ARBA" id="ARBA00009353"/>
    </source>
</evidence>
<dbReference type="Proteomes" id="UP000255113">
    <property type="component" value="Unassembled WGS sequence"/>
</dbReference>
<evidence type="ECO:0000313" key="7">
    <source>
        <dbReference type="Proteomes" id="UP000294683"/>
    </source>
</evidence>
<keyword evidence="7" id="KW-1185">Reference proteome</keyword>
<sequence length="301" mass="33466">MNILLTGGTGLIGSALIPQLLAKQHRICLLTRNIQPERFPTEISEAQQEVQQIDNLASLQNLNAFDAVINLAGEPIFAHRWTAKQKAKLFASRVNLTQNLTALINQSETPPHTFISGSATGFYGDHQDHWIDESTPAGTAFPAQLCQQWEAAAMQANTRVCLLRTAMVMSPNGGALSKMLPLYRLGLGGKLGSGKQYWAWISLQDMIAGILFLLENPQCKGAFNFTAPQPITNQDFNQQLGNFLKRPHFANVPAFLLRWILGDRSQLLLDSQRIKPAHLIEAGFEFQVESFSAFLEKNLRR</sequence>
<dbReference type="SUPFAM" id="SSF51735">
    <property type="entry name" value="NAD(P)-binding Rossmann-fold domains"/>
    <property type="match status" value="1"/>
</dbReference>
<dbReference type="PANTHER" id="PTHR11092:SF0">
    <property type="entry name" value="EPIMERASE FAMILY PROTEIN SDR39U1"/>
    <property type="match status" value="1"/>
</dbReference>
<dbReference type="InterPro" id="IPR010099">
    <property type="entry name" value="SDR39U1"/>
</dbReference>
<gene>
    <name evidence="5" type="ORF">EV689_105100</name>
    <name evidence="4" type="ORF">NCTC11188_00585</name>
</gene>
<dbReference type="Proteomes" id="UP000294683">
    <property type="component" value="Unassembled WGS sequence"/>
</dbReference>
<dbReference type="InterPro" id="IPR036291">
    <property type="entry name" value="NAD(P)-bd_dom_sf"/>
</dbReference>
<evidence type="ECO:0000313" key="5">
    <source>
        <dbReference type="EMBL" id="TDP28555.1"/>
    </source>
</evidence>
<dbReference type="Pfam" id="PF01370">
    <property type="entry name" value="Epimerase"/>
    <property type="match status" value="1"/>
</dbReference>
<evidence type="ECO:0000313" key="6">
    <source>
        <dbReference type="Proteomes" id="UP000255113"/>
    </source>
</evidence>
<dbReference type="InterPro" id="IPR001509">
    <property type="entry name" value="Epimerase_deHydtase"/>
</dbReference>
<evidence type="ECO:0000259" key="3">
    <source>
        <dbReference type="Pfam" id="PF08338"/>
    </source>
</evidence>
<protein>
    <submittedName>
        <fullName evidence="4">NAD-dependent epimerase/dehydratase family protein</fullName>
    </submittedName>
</protein>
<dbReference type="PANTHER" id="PTHR11092">
    <property type="entry name" value="SUGAR NUCLEOTIDE EPIMERASE RELATED"/>
    <property type="match status" value="1"/>
</dbReference>
<dbReference type="NCBIfam" id="TIGR01777">
    <property type="entry name" value="yfcH"/>
    <property type="match status" value="1"/>
</dbReference>
<dbReference type="AlphaFoldDB" id="A0A379AV91"/>
<feature type="domain" description="DUF1731" evidence="3">
    <location>
        <begin position="252"/>
        <end position="293"/>
    </location>
</feature>
<name>A0A379AV91_AVIGA</name>
<dbReference type="Pfam" id="PF08338">
    <property type="entry name" value="DUF1731"/>
    <property type="match status" value="1"/>
</dbReference>
<proteinExistence type="inferred from homology"/>
<organism evidence="4 6">
    <name type="scientific">Avibacterium gallinarum</name>
    <name type="common">Pasteurella gallinarum</name>
    <dbReference type="NCBI Taxonomy" id="755"/>
    <lineage>
        <taxon>Bacteria</taxon>
        <taxon>Pseudomonadati</taxon>
        <taxon>Pseudomonadota</taxon>
        <taxon>Gammaproteobacteria</taxon>
        <taxon>Pasteurellales</taxon>
        <taxon>Pasteurellaceae</taxon>
        <taxon>Avibacterium</taxon>
    </lineage>
</organism>
<reference evidence="5 7" key="2">
    <citation type="submission" date="2019-03" db="EMBL/GenBank/DDBJ databases">
        <title>Genomic Encyclopedia of Type Strains, Phase IV (KMG-IV): sequencing the most valuable type-strain genomes for metagenomic binning, comparative biology and taxonomic classification.</title>
        <authorList>
            <person name="Goeker M."/>
        </authorList>
    </citation>
    <scope>NUCLEOTIDE SEQUENCE [LARGE SCALE GENOMIC DNA]</scope>
    <source>
        <strain evidence="5 7">DSM 17481</strain>
    </source>
</reference>
<evidence type="ECO:0000259" key="2">
    <source>
        <dbReference type="Pfam" id="PF01370"/>
    </source>
</evidence>
<comment type="similarity">
    <text evidence="1">Belongs to the NAD(P)-dependent epimerase/dehydratase family. SDR39U1 subfamily.</text>
</comment>
<evidence type="ECO:0000313" key="4">
    <source>
        <dbReference type="EMBL" id="SUB26245.1"/>
    </source>
</evidence>
<dbReference type="EMBL" id="UGSQ01000003">
    <property type="protein sequence ID" value="SUB26245.1"/>
    <property type="molecule type" value="Genomic_DNA"/>
</dbReference>
<dbReference type="Gene3D" id="3.40.50.720">
    <property type="entry name" value="NAD(P)-binding Rossmann-like Domain"/>
    <property type="match status" value="1"/>
</dbReference>